<evidence type="ECO:0000313" key="1">
    <source>
        <dbReference type="EMBL" id="CAK9321208.1"/>
    </source>
</evidence>
<evidence type="ECO:0000313" key="2">
    <source>
        <dbReference type="Proteomes" id="UP001642487"/>
    </source>
</evidence>
<reference evidence="1 2" key="1">
    <citation type="submission" date="2024-03" db="EMBL/GenBank/DDBJ databases">
        <authorList>
            <person name="Gkanogiannis A."/>
            <person name="Becerra Lopez-Lavalle L."/>
        </authorList>
    </citation>
    <scope>NUCLEOTIDE SEQUENCE [LARGE SCALE GENOMIC DNA]</scope>
</reference>
<dbReference type="Proteomes" id="UP001642487">
    <property type="component" value="Chromosome 4"/>
</dbReference>
<proteinExistence type="predicted"/>
<protein>
    <submittedName>
        <fullName evidence="1">Uncharacterized protein</fullName>
    </submittedName>
</protein>
<organism evidence="1 2">
    <name type="scientific">Citrullus colocynthis</name>
    <name type="common">colocynth</name>
    <dbReference type="NCBI Taxonomy" id="252529"/>
    <lineage>
        <taxon>Eukaryota</taxon>
        <taxon>Viridiplantae</taxon>
        <taxon>Streptophyta</taxon>
        <taxon>Embryophyta</taxon>
        <taxon>Tracheophyta</taxon>
        <taxon>Spermatophyta</taxon>
        <taxon>Magnoliopsida</taxon>
        <taxon>eudicotyledons</taxon>
        <taxon>Gunneridae</taxon>
        <taxon>Pentapetalae</taxon>
        <taxon>rosids</taxon>
        <taxon>fabids</taxon>
        <taxon>Cucurbitales</taxon>
        <taxon>Cucurbitaceae</taxon>
        <taxon>Benincaseae</taxon>
        <taxon>Citrullus</taxon>
    </lineage>
</organism>
<dbReference type="EMBL" id="OZ021738">
    <property type="protein sequence ID" value="CAK9321208.1"/>
    <property type="molecule type" value="Genomic_DNA"/>
</dbReference>
<name>A0ABP0YL23_9ROSI</name>
<accession>A0ABP0YL23</accession>
<keyword evidence="2" id="KW-1185">Reference proteome</keyword>
<gene>
    <name evidence="1" type="ORF">CITCOLO1_LOCUS13276</name>
</gene>
<sequence>MISNPLYKVAISSRTHGFAYGRSRRKKLQKLTLAVRLKISCRYRRKVITSDGQDLILVDNVLNVTTLERNKYRKKYRARLLQTLVVHISYHRSIGGLLSVVVPLHRFFSKGFLFASPHPKYASLGRFLWFAIRSVYQCLYRYMIH</sequence>